<dbReference type="EMBL" id="CP006868">
    <property type="protein sequence ID" value="UXD21857.1"/>
    <property type="molecule type" value="Genomic_DNA"/>
</dbReference>
<comment type="similarity">
    <text evidence="1">Belongs to the SIS family. PHI subfamily.</text>
</comment>
<name>A0A977PKC0_9CREN</name>
<dbReference type="Gene3D" id="3.40.50.10490">
    <property type="entry name" value="Glucose-6-phosphate isomerase like protein, domain 1"/>
    <property type="match status" value="1"/>
</dbReference>
<dbReference type="GO" id="GO:0016853">
    <property type="term" value="F:isomerase activity"/>
    <property type="evidence" value="ECO:0007669"/>
    <property type="project" value="InterPro"/>
</dbReference>
<dbReference type="GO" id="GO:1901135">
    <property type="term" value="P:carbohydrate derivative metabolic process"/>
    <property type="evidence" value="ECO:0007669"/>
    <property type="project" value="InterPro"/>
</dbReference>
<dbReference type="SUPFAM" id="SSF53697">
    <property type="entry name" value="SIS domain"/>
    <property type="match status" value="1"/>
</dbReference>
<dbReference type="Proteomes" id="UP001063698">
    <property type="component" value="Chromosome"/>
</dbReference>
<evidence type="ECO:0000313" key="3">
    <source>
        <dbReference type="EMBL" id="UXD21857.1"/>
    </source>
</evidence>
<dbReference type="Pfam" id="PF01380">
    <property type="entry name" value="SIS"/>
    <property type="match status" value="1"/>
</dbReference>
<dbReference type="PROSITE" id="PS51464">
    <property type="entry name" value="SIS"/>
    <property type="match status" value="1"/>
</dbReference>
<dbReference type="PANTHER" id="PTHR43443">
    <property type="entry name" value="3-HEXULOSE-6-PHOSPHATE ISOMERASE"/>
    <property type="match status" value="1"/>
</dbReference>
<reference evidence="3" key="1">
    <citation type="submission" date="2013-11" db="EMBL/GenBank/DDBJ databases">
        <title>Comparative genomics of Ignicoccus.</title>
        <authorList>
            <person name="Podar M."/>
        </authorList>
    </citation>
    <scope>NUCLEOTIDE SEQUENCE</scope>
    <source>
        <strain evidence="3">DSM 13166</strain>
    </source>
</reference>
<dbReference type="CDD" id="cd05005">
    <property type="entry name" value="SIS_PHI"/>
    <property type="match status" value="1"/>
</dbReference>
<gene>
    <name evidence="3" type="ORF">IPA_08880</name>
</gene>
<organism evidence="3 4">
    <name type="scientific">Ignicoccus pacificus DSM 13166</name>
    <dbReference type="NCBI Taxonomy" id="940294"/>
    <lineage>
        <taxon>Archaea</taxon>
        <taxon>Thermoproteota</taxon>
        <taxon>Thermoprotei</taxon>
        <taxon>Desulfurococcales</taxon>
        <taxon>Desulfurococcaceae</taxon>
        <taxon>Ignicoccus</taxon>
    </lineage>
</organism>
<dbReference type="KEGG" id="ipc:IPA_08880"/>
<sequence>MMYVYKTMKEIATFIYFASKALKEYQVEEFINLLVKTYNDPKSKVLVMGAGRSGLVARSFAMRLMHLGYNAYVLGDTIVPSVKKDDVVIAISGSGTTKLVVAAAEAAKHVGAKLVALTSYANSPLGKLADVIVEIPGRTKLSVSQDYFARQILGIHEPLAPLGTLFEITTQAFLDSVVVELMHRLGKTEEDLREAHANIEL</sequence>
<protein>
    <recommendedName>
        <fullName evidence="2">SIS domain-containing protein</fullName>
    </recommendedName>
</protein>
<dbReference type="NCBIfam" id="TIGR03127">
    <property type="entry name" value="RuMP_HxlB"/>
    <property type="match status" value="1"/>
</dbReference>
<dbReference type="PANTHER" id="PTHR43443:SF1">
    <property type="entry name" value="3-HEXULOSE-6-PHOSPHATE ISOMERASE"/>
    <property type="match status" value="1"/>
</dbReference>
<feature type="domain" description="SIS" evidence="2">
    <location>
        <begin position="34"/>
        <end position="187"/>
    </location>
</feature>
<keyword evidence="4" id="KW-1185">Reference proteome</keyword>
<dbReference type="InterPro" id="IPR046348">
    <property type="entry name" value="SIS_dom_sf"/>
</dbReference>
<dbReference type="GO" id="GO:0097367">
    <property type="term" value="F:carbohydrate derivative binding"/>
    <property type="evidence" value="ECO:0007669"/>
    <property type="project" value="InterPro"/>
</dbReference>
<accession>A0A977PKC0</accession>
<dbReference type="InterPro" id="IPR017552">
    <property type="entry name" value="PHI/rmpB"/>
</dbReference>
<evidence type="ECO:0000259" key="2">
    <source>
        <dbReference type="PROSITE" id="PS51464"/>
    </source>
</evidence>
<proteinExistence type="inferred from homology"/>
<evidence type="ECO:0000256" key="1">
    <source>
        <dbReference type="ARBA" id="ARBA00009235"/>
    </source>
</evidence>
<dbReference type="InterPro" id="IPR001347">
    <property type="entry name" value="SIS_dom"/>
</dbReference>
<evidence type="ECO:0000313" key="4">
    <source>
        <dbReference type="Proteomes" id="UP001063698"/>
    </source>
</evidence>
<dbReference type="AlphaFoldDB" id="A0A977PKC0"/>